<accession>A0AAD3NC78</accession>
<feature type="region of interest" description="Disordered" evidence="1">
    <location>
        <begin position="164"/>
        <end position="183"/>
    </location>
</feature>
<evidence type="ECO:0000256" key="1">
    <source>
        <dbReference type="SAM" id="MobiDB-lite"/>
    </source>
</evidence>
<comment type="caution">
    <text evidence="2">The sequence shown here is derived from an EMBL/GenBank/DDBJ whole genome shotgun (WGS) entry which is preliminary data.</text>
</comment>
<gene>
    <name evidence="2" type="ORF">AKAME5_001995900</name>
</gene>
<name>A0AAD3NC78_LATJO</name>
<dbReference type="GO" id="GO:0016787">
    <property type="term" value="F:hydrolase activity"/>
    <property type="evidence" value="ECO:0007669"/>
    <property type="project" value="UniProtKB-KW"/>
</dbReference>
<evidence type="ECO:0000313" key="3">
    <source>
        <dbReference type="Proteomes" id="UP001279410"/>
    </source>
</evidence>
<dbReference type="Gene3D" id="3.40.50.1820">
    <property type="entry name" value="alpha/beta hydrolase"/>
    <property type="match status" value="3"/>
</dbReference>
<dbReference type="AlphaFoldDB" id="A0AAD3NC78"/>
<dbReference type="InterPro" id="IPR029058">
    <property type="entry name" value="AB_hydrolase_fold"/>
</dbReference>
<keyword evidence="3" id="KW-1185">Reference proteome</keyword>
<keyword evidence="2" id="KW-0378">Hydrolase</keyword>
<protein>
    <submittedName>
        <fullName evidence="2">Lysosomal acid lipase/cholesteryl ester hydrolase-like protein</fullName>
    </submittedName>
</protein>
<evidence type="ECO:0000313" key="2">
    <source>
        <dbReference type="EMBL" id="GLD68646.1"/>
    </source>
</evidence>
<sequence length="433" mass="48901">MTNTSPTFAAKLSVLPDFLIWVLSELCGNIFFILCGIDEKNLNVTRTPVYTTHCPAGTSVQNMVHWAQAVHKGKLMAFDFGAAGNMKHYNQSTPPEYHVQDMKRFPALCFQGDRIRWRTPKMWLSSSLRCPIWSSIRRLNTGIIWILSGSEIIRRWGTLQREHEVPDGGQVHPDRQQGSHRDSDICRSKPAVFLQQHSGTPGNNWITNLPELSHGCVLARRPGLTCGWETAEKHLVGNTRPSKPDQDFWRFSHDEMALKDTGYLWLHLKVTGQEQIYYIGLSERPIGGVCEAGLLPQVTHDQSGSLNCDIIRLGTPVCTPCWDLQSEHGPWAQALRGGRLMAFDFGAAGNMKHYNQSTPPEYHVQDMKVPTALFSGGQDTLADPKDAAVLLTQVPNLVFHQEIKHWDHLDFIWGLDAPEQMFPSILKLLQEHR</sequence>
<reference evidence="2" key="1">
    <citation type="submission" date="2022-08" db="EMBL/GenBank/DDBJ databases">
        <title>Genome sequencing of akame (Lates japonicus).</title>
        <authorList>
            <person name="Hashiguchi Y."/>
            <person name="Takahashi H."/>
        </authorList>
    </citation>
    <scope>NUCLEOTIDE SEQUENCE</scope>
    <source>
        <strain evidence="2">Kochi</strain>
    </source>
</reference>
<dbReference type="SUPFAM" id="SSF53474">
    <property type="entry name" value="alpha/beta-Hydrolases"/>
    <property type="match status" value="2"/>
</dbReference>
<dbReference type="EMBL" id="BRZM01000144">
    <property type="protein sequence ID" value="GLD68646.1"/>
    <property type="molecule type" value="Genomic_DNA"/>
</dbReference>
<dbReference type="PANTHER" id="PTHR11005">
    <property type="entry name" value="LYSOSOMAL ACID LIPASE-RELATED"/>
    <property type="match status" value="1"/>
</dbReference>
<proteinExistence type="predicted"/>
<organism evidence="2 3">
    <name type="scientific">Lates japonicus</name>
    <name type="common">Japanese lates</name>
    <dbReference type="NCBI Taxonomy" id="270547"/>
    <lineage>
        <taxon>Eukaryota</taxon>
        <taxon>Metazoa</taxon>
        <taxon>Chordata</taxon>
        <taxon>Craniata</taxon>
        <taxon>Vertebrata</taxon>
        <taxon>Euteleostomi</taxon>
        <taxon>Actinopterygii</taxon>
        <taxon>Neopterygii</taxon>
        <taxon>Teleostei</taxon>
        <taxon>Neoteleostei</taxon>
        <taxon>Acanthomorphata</taxon>
        <taxon>Carangaria</taxon>
        <taxon>Carangaria incertae sedis</taxon>
        <taxon>Centropomidae</taxon>
        <taxon>Lates</taxon>
    </lineage>
</organism>
<dbReference type="Proteomes" id="UP001279410">
    <property type="component" value="Unassembled WGS sequence"/>
</dbReference>